<dbReference type="InterPro" id="IPR001680">
    <property type="entry name" value="WD40_rpt"/>
</dbReference>
<evidence type="ECO:0000256" key="3">
    <source>
        <dbReference type="ARBA" id="ARBA00022737"/>
    </source>
</evidence>
<keyword evidence="3" id="KW-0677">Repeat</keyword>
<dbReference type="SMART" id="SM00320">
    <property type="entry name" value="WD40"/>
    <property type="match status" value="5"/>
</dbReference>
<keyword evidence="7" id="KW-0175">Coiled coil</keyword>
<dbReference type="Pfam" id="PF00855">
    <property type="entry name" value="PWWP"/>
    <property type="match status" value="1"/>
</dbReference>
<proteinExistence type="inferred from homology"/>
<sequence>MLTRRKTRQPQPFKAGRDQNRVRADGSEARDVDDVSSERSTPRKRKSPTPPLEVKIGQAKFHVHDVVWAKIKGSGPWPAKIVKLEDEQAEVQLFKGSTEIFAVNDLTAFGEKETLKFPSKKTQKFVSAVKEAEEAMTAVEGIKENLEEAGDSHEGEEDESHMSEYERMRRANMDRNKSILQTLQIPDVSIFKPVESSSTGRLARVRGLKSNRATEVVPPRERSLRLQGKNPDGESMGLPADWREPTRLRPVMFDPQEQQERQEGDIAVSKCKIKPRNSTEEEAEEDLQKTLAVLERMKTLSMPAEESREGGEEKLSQDQYLAGLLSLSVAEKDMAKVVPEKISSMAIHPDEANVIVACGDKRGNIGIFTPDWSTGDDCVSSFRVHSSAVKWLQFNSADSCLYSASYENIIRRFDLAHMSFMEVLRLEEDDDAFIACAAFRHDRHSIVCGMGGGSVMLFDSRKPSEKKFQLHNKTVRSVAIHPGNDFLLMTSSVDCSMKLWDVRKLTGKQHLMNLTHGAGVVSATFSRSGKFAASLSWDNTIRIIDPQTFNELHSMQHNNQTGRWLSTFGCSFDPLHENFFITGSMANPRVLDVFDASRGKKIRQLKHEVWRVRAEQNYVSITSINVFHPARRVIAAGNSSGKVFVWREEQTE</sequence>
<dbReference type="GO" id="GO:0006974">
    <property type="term" value="P:DNA damage response"/>
    <property type="evidence" value="ECO:0007669"/>
    <property type="project" value="UniProtKB-KW"/>
</dbReference>
<dbReference type="Proteomes" id="UP000011087">
    <property type="component" value="Unassembled WGS sequence"/>
</dbReference>
<reference evidence="10 12" key="1">
    <citation type="journal article" date="2012" name="Nature">
        <title>Algal genomes reveal evolutionary mosaicism and the fate of nucleomorphs.</title>
        <authorList>
            <consortium name="DOE Joint Genome Institute"/>
            <person name="Curtis B.A."/>
            <person name="Tanifuji G."/>
            <person name="Burki F."/>
            <person name="Gruber A."/>
            <person name="Irimia M."/>
            <person name="Maruyama S."/>
            <person name="Arias M.C."/>
            <person name="Ball S.G."/>
            <person name="Gile G.H."/>
            <person name="Hirakawa Y."/>
            <person name="Hopkins J.F."/>
            <person name="Kuo A."/>
            <person name="Rensing S.A."/>
            <person name="Schmutz J."/>
            <person name="Symeonidi A."/>
            <person name="Elias M."/>
            <person name="Eveleigh R.J."/>
            <person name="Herman E.K."/>
            <person name="Klute M.J."/>
            <person name="Nakayama T."/>
            <person name="Obornik M."/>
            <person name="Reyes-Prieto A."/>
            <person name="Armbrust E.V."/>
            <person name="Aves S.J."/>
            <person name="Beiko R.G."/>
            <person name="Coutinho P."/>
            <person name="Dacks J.B."/>
            <person name="Durnford D.G."/>
            <person name="Fast N.M."/>
            <person name="Green B.R."/>
            <person name="Grisdale C.J."/>
            <person name="Hempel F."/>
            <person name="Henrissat B."/>
            <person name="Hoppner M.P."/>
            <person name="Ishida K."/>
            <person name="Kim E."/>
            <person name="Koreny L."/>
            <person name="Kroth P.G."/>
            <person name="Liu Y."/>
            <person name="Malik S.B."/>
            <person name="Maier U.G."/>
            <person name="McRose D."/>
            <person name="Mock T."/>
            <person name="Neilson J.A."/>
            <person name="Onodera N.T."/>
            <person name="Poole A.M."/>
            <person name="Pritham E.J."/>
            <person name="Richards T.A."/>
            <person name="Rocap G."/>
            <person name="Roy S.W."/>
            <person name="Sarai C."/>
            <person name="Schaack S."/>
            <person name="Shirato S."/>
            <person name="Slamovits C.H."/>
            <person name="Spencer D.F."/>
            <person name="Suzuki S."/>
            <person name="Worden A.Z."/>
            <person name="Zauner S."/>
            <person name="Barry K."/>
            <person name="Bell C."/>
            <person name="Bharti A.K."/>
            <person name="Crow J.A."/>
            <person name="Grimwood J."/>
            <person name="Kramer R."/>
            <person name="Lindquist E."/>
            <person name="Lucas S."/>
            <person name="Salamov A."/>
            <person name="McFadden G.I."/>
            <person name="Lane C.E."/>
            <person name="Keeling P.J."/>
            <person name="Gray M.W."/>
            <person name="Grigoriev I.V."/>
            <person name="Archibald J.M."/>
        </authorList>
    </citation>
    <scope>NUCLEOTIDE SEQUENCE</scope>
    <source>
        <strain evidence="10 12">CCMP2712</strain>
    </source>
</reference>
<dbReference type="GO" id="GO:0003677">
    <property type="term" value="F:DNA binding"/>
    <property type="evidence" value="ECO:0007669"/>
    <property type="project" value="UniProtKB-KW"/>
</dbReference>
<feature type="domain" description="PWWP" evidence="9">
    <location>
        <begin position="63"/>
        <end position="128"/>
    </location>
</feature>
<dbReference type="InterPro" id="IPR000313">
    <property type="entry name" value="PWWP_dom"/>
</dbReference>
<reference evidence="11" key="3">
    <citation type="submission" date="2016-03" db="UniProtKB">
        <authorList>
            <consortium name="EnsemblProtists"/>
        </authorList>
    </citation>
    <scope>IDENTIFICATION</scope>
</reference>
<evidence type="ECO:0000256" key="6">
    <source>
        <dbReference type="PROSITE-ProRule" id="PRU00221"/>
    </source>
</evidence>
<evidence type="ECO:0000256" key="4">
    <source>
        <dbReference type="ARBA" id="ARBA00022763"/>
    </source>
</evidence>
<accession>L1J5G5</accession>
<keyword evidence="2 6" id="KW-0853">WD repeat</keyword>
<feature type="repeat" description="WD" evidence="6">
    <location>
        <begin position="468"/>
        <end position="503"/>
    </location>
</feature>
<evidence type="ECO:0000256" key="2">
    <source>
        <dbReference type="ARBA" id="ARBA00022574"/>
    </source>
</evidence>
<dbReference type="InterPro" id="IPR036322">
    <property type="entry name" value="WD40_repeat_dom_sf"/>
</dbReference>
<feature type="region of interest" description="Disordered" evidence="8">
    <location>
        <begin position="213"/>
        <end position="241"/>
    </location>
</feature>
<dbReference type="PaxDb" id="55529-EKX43756"/>
<dbReference type="Pfam" id="PF00400">
    <property type="entry name" value="WD40"/>
    <property type="match status" value="3"/>
</dbReference>
<comment type="similarity">
    <text evidence="1">Belongs to the WD repeat DDB2/WDR76 family.</text>
</comment>
<dbReference type="OrthoDB" id="9890280at2759"/>
<feature type="coiled-coil region" evidence="7">
    <location>
        <begin position="129"/>
        <end position="159"/>
    </location>
</feature>
<evidence type="ECO:0000259" key="9">
    <source>
        <dbReference type="PROSITE" id="PS50812"/>
    </source>
</evidence>
<evidence type="ECO:0000313" key="10">
    <source>
        <dbReference type="EMBL" id="EKX43756.1"/>
    </source>
</evidence>
<dbReference type="PANTHER" id="PTHR14773">
    <property type="entry name" value="WD REPEAT-CONTAINING PROTEIN 76"/>
    <property type="match status" value="1"/>
</dbReference>
<evidence type="ECO:0000256" key="7">
    <source>
        <dbReference type="SAM" id="Coils"/>
    </source>
</evidence>
<organism evidence="10">
    <name type="scientific">Guillardia theta (strain CCMP2712)</name>
    <name type="common">Cryptophyte</name>
    <dbReference type="NCBI Taxonomy" id="905079"/>
    <lineage>
        <taxon>Eukaryota</taxon>
        <taxon>Cryptophyceae</taxon>
        <taxon>Pyrenomonadales</taxon>
        <taxon>Geminigeraceae</taxon>
        <taxon>Guillardia</taxon>
    </lineage>
</organism>
<dbReference type="SUPFAM" id="SSF50978">
    <property type="entry name" value="WD40 repeat-like"/>
    <property type="match status" value="1"/>
</dbReference>
<evidence type="ECO:0000256" key="1">
    <source>
        <dbReference type="ARBA" id="ARBA00005434"/>
    </source>
</evidence>
<evidence type="ECO:0000256" key="5">
    <source>
        <dbReference type="ARBA" id="ARBA00023125"/>
    </source>
</evidence>
<dbReference type="STRING" id="905079.L1J5G5"/>
<dbReference type="GO" id="GO:0005634">
    <property type="term" value="C:nucleus"/>
    <property type="evidence" value="ECO:0007669"/>
    <property type="project" value="TreeGrafter"/>
</dbReference>
<dbReference type="PROSITE" id="PS50082">
    <property type="entry name" value="WD_REPEATS_2"/>
    <property type="match status" value="1"/>
</dbReference>
<evidence type="ECO:0000313" key="11">
    <source>
        <dbReference type="EnsemblProtists" id="EKX43756"/>
    </source>
</evidence>
<dbReference type="KEGG" id="gtt:GUITHDRAFT_140207"/>
<dbReference type="PROSITE" id="PS50294">
    <property type="entry name" value="WD_REPEATS_REGION"/>
    <property type="match status" value="1"/>
</dbReference>
<dbReference type="InterPro" id="IPR019775">
    <property type="entry name" value="WD40_repeat_CS"/>
</dbReference>
<dbReference type="Gene3D" id="2.130.10.10">
    <property type="entry name" value="YVTN repeat-like/Quinoprotein amine dehydrogenase"/>
    <property type="match status" value="1"/>
</dbReference>
<dbReference type="EnsemblProtists" id="EKX43756">
    <property type="protein sequence ID" value="EKX43756"/>
    <property type="gene ID" value="GUITHDRAFT_140207"/>
</dbReference>
<dbReference type="HOGENOM" id="CLU_420629_0_0_1"/>
<dbReference type="PROSITE" id="PS50812">
    <property type="entry name" value="PWWP"/>
    <property type="match status" value="1"/>
</dbReference>
<evidence type="ECO:0000256" key="8">
    <source>
        <dbReference type="SAM" id="MobiDB-lite"/>
    </source>
</evidence>
<keyword evidence="5" id="KW-0238">DNA-binding</keyword>
<protein>
    <recommendedName>
        <fullName evidence="9">PWWP domain-containing protein</fullName>
    </recommendedName>
</protein>
<dbReference type="SUPFAM" id="SSF63748">
    <property type="entry name" value="Tudor/PWWP/MBT"/>
    <property type="match status" value="1"/>
</dbReference>
<feature type="compositionally biased region" description="Basic and acidic residues" evidence="8">
    <location>
        <begin position="15"/>
        <end position="41"/>
    </location>
</feature>
<keyword evidence="4" id="KW-0227">DNA damage</keyword>
<dbReference type="EMBL" id="JH993008">
    <property type="protein sequence ID" value="EKX43756.1"/>
    <property type="molecule type" value="Genomic_DNA"/>
</dbReference>
<dbReference type="GO" id="GO:2000001">
    <property type="term" value="P:regulation of DNA damage checkpoint"/>
    <property type="evidence" value="ECO:0007669"/>
    <property type="project" value="TreeGrafter"/>
</dbReference>
<dbReference type="CDD" id="cd22265">
    <property type="entry name" value="UDM1_RNF168"/>
    <property type="match status" value="1"/>
</dbReference>
<dbReference type="RefSeq" id="XP_005830736.1">
    <property type="nucleotide sequence ID" value="XM_005830679.1"/>
</dbReference>
<dbReference type="PANTHER" id="PTHR14773:SF0">
    <property type="entry name" value="WD REPEAT-CONTAINING PROTEIN 76"/>
    <property type="match status" value="1"/>
</dbReference>
<dbReference type="InterPro" id="IPR050853">
    <property type="entry name" value="WD_repeat_DNA-damage-binding"/>
</dbReference>
<dbReference type="eggNOG" id="KOG4328">
    <property type="taxonomic scope" value="Eukaryota"/>
</dbReference>
<dbReference type="InterPro" id="IPR015943">
    <property type="entry name" value="WD40/YVTN_repeat-like_dom_sf"/>
</dbReference>
<name>L1J5G5_GUITC</name>
<feature type="region of interest" description="Disordered" evidence="8">
    <location>
        <begin position="1"/>
        <end position="51"/>
    </location>
</feature>
<dbReference type="Gene3D" id="2.30.30.140">
    <property type="match status" value="1"/>
</dbReference>
<dbReference type="CDD" id="cd05162">
    <property type="entry name" value="PWWP"/>
    <property type="match status" value="1"/>
</dbReference>
<gene>
    <name evidence="10" type="ORF">GUITHDRAFT_140207</name>
</gene>
<evidence type="ECO:0000313" key="12">
    <source>
        <dbReference type="Proteomes" id="UP000011087"/>
    </source>
</evidence>
<dbReference type="GeneID" id="17300527"/>
<reference evidence="12" key="2">
    <citation type="submission" date="2012-11" db="EMBL/GenBank/DDBJ databases">
        <authorList>
            <person name="Kuo A."/>
            <person name="Curtis B.A."/>
            <person name="Tanifuji G."/>
            <person name="Burki F."/>
            <person name="Gruber A."/>
            <person name="Irimia M."/>
            <person name="Maruyama S."/>
            <person name="Arias M.C."/>
            <person name="Ball S.G."/>
            <person name="Gile G.H."/>
            <person name="Hirakawa Y."/>
            <person name="Hopkins J.F."/>
            <person name="Rensing S.A."/>
            <person name="Schmutz J."/>
            <person name="Symeonidi A."/>
            <person name="Elias M."/>
            <person name="Eveleigh R.J."/>
            <person name="Herman E.K."/>
            <person name="Klute M.J."/>
            <person name="Nakayama T."/>
            <person name="Obornik M."/>
            <person name="Reyes-Prieto A."/>
            <person name="Armbrust E.V."/>
            <person name="Aves S.J."/>
            <person name="Beiko R.G."/>
            <person name="Coutinho P."/>
            <person name="Dacks J.B."/>
            <person name="Durnford D.G."/>
            <person name="Fast N.M."/>
            <person name="Green B.R."/>
            <person name="Grisdale C."/>
            <person name="Hempe F."/>
            <person name="Henrissat B."/>
            <person name="Hoppner M.P."/>
            <person name="Ishida K.-I."/>
            <person name="Kim E."/>
            <person name="Koreny L."/>
            <person name="Kroth P.G."/>
            <person name="Liu Y."/>
            <person name="Malik S.-B."/>
            <person name="Maier U.G."/>
            <person name="McRose D."/>
            <person name="Mock T."/>
            <person name="Neilson J.A."/>
            <person name="Onodera N.T."/>
            <person name="Poole A.M."/>
            <person name="Pritham E.J."/>
            <person name="Richards T.A."/>
            <person name="Rocap G."/>
            <person name="Roy S.W."/>
            <person name="Sarai C."/>
            <person name="Schaack S."/>
            <person name="Shirato S."/>
            <person name="Slamovits C.H."/>
            <person name="Spencer D.F."/>
            <person name="Suzuki S."/>
            <person name="Worden A.Z."/>
            <person name="Zauner S."/>
            <person name="Barry K."/>
            <person name="Bell C."/>
            <person name="Bharti A.K."/>
            <person name="Crow J.A."/>
            <person name="Grimwood J."/>
            <person name="Kramer R."/>
            <person name="Lindquist E."/>
            <person name="Lucas S."/>
            <person name="Salamov A."/>
            <person name="McFadden G.I."/>
            <person name="Lane C.E."/>
            <person name="Keeling P.J."/>
            <person name="Gray M.W."/>
            <person name="Grigoriev I.V."/>
            <person name="Archibald J.M."/>
        </authorList>
    </citation>
    <scope>NUCLEOTIDE SEQUENCE</scope>
    <source>
        <strain evidence="12">CCMP2712</strain>
    </source>
</reference>
<dbReference type="OMA" id="DPNTLYW"/>
<dbReference type="AlphaFoldDB" id="L1J5G5"/>
<keyword evidence="12" id="KW-1185">Reference proteome</keyword>
<dbReference type="PROSITE" id="PS00678">
    <property type="entry name" value="WD_REPEATS_1"/>
    <property type="match status" value="1"/>
</dbReference>